<name>A0A5D3EIB5_9BACE</name>
<dbReference type="AlphaFoldDB" id="A0A5D3EIB5"/>
<sequence>MIKCYSVRLAELKPISEKAYKAVAFDGSSAIIPKSMVFDKDPEPQRSEAVWIAAFILEKEDCKLQYSRKKVRWFNFNTQRHE</sequence>
<evidence type="ECO:0000313" key="1">
    <source>
        <dbReference type="EMBL" id="TYK35588.1"/>
    </source>
</evidence>
<protein>
    <submittedName>
        <fullName evidence="1">Uncharacterized protein</fullName>
    </submittedName>
</protein>
<evidence type="ECO:0000313" key="2">
    <source>
        <dbReference type="Proteomes" id="UP000324383"/>
    </source>
</evidence>
<proteinExistence type="predicted"/>
<dbReference type="Proteomes" id="UP000324383">
    <property type="component" value="Unassembled WGS sequence"/>
</dbReference>
<gene>
    <name evidence="1" type="ORF">FNJ60_00290</name>
</gene>
<accession>A0A5D3EIB5</accession>
<dbReference type="RefSeq" id="WP_148730075.1">
    <property type="nucleotide sequence ID" value="NZ_JBHWPR010000039.1"/>
</dbReference>
<keyword evidence="2" id="KW-1185">Reference proteome</keyword>
<comment type="caution">
    <text evidence="1">The sequence shown here is derived from an EMBL/GenBank/DDBJ whole genome shotgun (WGS) entry which is preliminary data.</text>
</comment>
<organism evidence="1 2">
    <name type="scientific">Bacteroides pyogenes</name>
    <dbReference type="NCBI Taxonomy" id="310300"/>
    <lineage>
        <taxon>Bacteria</taxon>
        <taxon>Pseudomonadati</taxon>
        <taxon>Bacteroidota</taxon>
        <taxon>Bacteroidia</taxon>
        <taxon>Bacteroidales</taxon>
        <taxon>Bacteroidaceae</taxon>
        <taxon>Bacteroides</taxon>
    </lineage>
</organism>
<reference evidence="1 2" key="1">
    <citation type="submission" date="2019-07" db="EMBL/GenBank/DDBJ databases">
        <title>Draft Genome Sequences of Bacteroides pyogenes Strains Isolated from the Uterus Holstein Dairy Cows with Metritis.</title>
        <authorList>
            <person name="Cunha F."/>
            <person name="Galvao K.N."/>
            <person name="Jeon S.J."/>
            <person name="Jeong K.C."/>
        </authorList>
    </citation>
    <scope>NUCLEOTIDE SEQUENCE [LARGE SCALE GENOMIC DNA]</scope>
    <source>
        <strain evidence="1 2">KG-31</strain>
    </source>
</reference>
<dbReference type="EMBL" id="VKLW01000001">
    <property type="protein sequence ID" value="TYK35588.1"/>
    <property type="molecule type" value="Genomic_DNA"/>
</dbReference>